<dbReference type="EMBL" id="QGKX02000088">
    <property type="protein sequence ID" value="KAF3583725.1"/>
    <property type="molecule type" value="Genomic_DNA"/>
</dbReference>
<name>A0A8S9RR60_BRACR</name>
<evidence type="ECO:0000313" key="1">
    <source>
        <dbReference type="EMBL" id="KAF3583725.1"/>
    </source>
</evidence>
<gene>
    <name evidence="1" type="ORF">F2Q69_00030245</name>
</gene>
<evidence type="ECO:0000313" key="2">
    <source>
        <dbReference type="Proteomes" id="UP000712600"/>
    </source>
</evidence>
<comment type="caution">
    <text evidence="1">The sequence shown here is derived from an EMBL/GenBank/DDBJ whole genome shotgun (WGS) entry which is preliminary data.</text>
</comment>
<dbReference type="Proteomes" id="UP000712600">
    <property type="component" value="Unassembled WGS sequence"/>
</dbReference>
<accession>A0A8S9RR60</accession>
<proteinExistence type="predicted"/>
<organism evidence="1 2">
    <name type="scientific">Brassica cretica</name>
    <name type="common">Mustard</name>
    <dbReference type="NCBI Taxonomy" id="69181"/>
    <lineage>
        <taxon>Eukaryota</taxon>
        <taxon>Viridiplantae</taxon>
        <taxon>Streptophyta</taxon>
        <taxon>Embryophyta</taxon>
        <taxon>Tracheophyta</taxon>
        <taxon>Spermatophyta</taxon>
        <taxon>Magnoliopsida</taxon>
        <taxon>eudicotyledons</taxon>
        <taxon>Gunneridae</taxon>
        <taxon>Pentapetalae</taxon>
        <taxon>rosids</taxon>
        <taxon>malvids</taxon>
        <taxon>Brassicales</taxon>
        <taxon>Brassicaceae</taxon>
        <taxon>Brassiceae</taxon>
        <taxon>Brassica</taxon>
    </lineage>
</organism>
<dbReference type="AlphaFoldDB" id="A0A8S9RR60"/>
<protein>
    <submittedName>
        <fullName evidence="1">Uncharacterized protein</fullName>
    </submittedName>
</protein>
<sequence length="117" mass="12579">MFSLANKNCRIEGTLSCTRTGDAVSSRGAFPLLSGDIAKALLVGSLQSLELKLLFGSLCVLLYLPGSDRRGYGGLVAATAALLFTRVQCPPRFSILVSGFTCVNSIFSKCFFELRDF</sequence>
<reference evidence="1" key="1">
    <citation type="submission" date="2019-12" db="EMBL/GenBank/DDBJ databases">
        <title>Genome sequencing and annotation of Brassica cretica.</title>
        <authorList>
            <person name="Studholme D.J."/>
            <person name="Sarris P."/>
        </authorList>
    </citation>
    <scope>NUCLEOTIDE SEQUENCE</scope>
    <source>
        <strain evidence="1">PFS-109/04</strain>
        <tissue evidence="1">Leaf</tissue>
    </source>
</reference>